<gene>
    <name evidence="1" type="ORF">METZ01_LOCUS159790</name>
</gene>
<proteinExistence type="predicted"/>
<sequence length="32" mass="3495">MIATPGKKGDPGDALTPPEENYLIIIKEKIIE</sequence>
<name>A0A382AZE5_9ZZZZ</name>
<evidence type="ECO:0000313" key="1">
    <source>
        <dbReference type="EMBL" id="SVB06936.1"/>
    </source>
</evidence>
<protein>
    <submittedName>
        <fullName evidence="1">Uncharacterized protein</fullName>
    </submittedName>
</protein>
<reference evidence="1" key="1">
    <citation type="submission" date="2018-05" db="EMBL/GenBank/DDBJ databases">
        <authorList>
            <person name="Lanie J.A."/>
            <person name="Ng W.-L."/>
            <person name="Kazmierczak K.M."/>
            <person name="Andrzejewski T.M."/>
            <person name="Davidsen T.M."/>
            <person name="Wayne K.J."/>
            <person name="Tettelin H."/>
            <person name="Glass J.I."/>
            <person name="Rusch D."/>
            <person name="Podicherti R."/>
            <person name="Tsui H.-C.T."/>
            <person name="Winkler M.E."/>
        </authorList>
    </citation>
    <scope>NUCLEOTIDE SEQUENCE</scope>
</reference>
<accession>A0A382AZE5</accession>
<dbReference type="EMBL" id="UINC01027535">
    <property type="protein sequence ID" value="SVB06936.1"/>
    <property type="molecule type" value="Genomic_DNA"/>
</dbReference>
<dbReference type="AlphaFoldDB" id="A0A382AZE5"/>
<organism evidence="1">
    <name type="scientific">marine metagenome</name>
    <dbReference type="NCBI Taxonomy" id="408172"/>
    <lineage>
        <taxon>unclassified sequences</taxon>
        <taxon>metagenomes</taxon>
        <taxon>ecological metagenomes</taxon>
    </lineage>
</organism>